<dbReference type="STRING" id="880073.Cabys_3401"/>
<dbReference type="Proteomes" id="UP000183868">
    <property type="component" value="Chromosome"/>
</dbReference>
<gene>
    <name evidence="2" type="ORF">Cabys_3401</name>
    <name evidence="3" type="ORF">Calab_0567</name>
</gene>
<evidence type="ECO:0000313" key="3">
    <source>
        <dbReference type="EMBL" id="EHO40210.1"/>
    </source>
</evidence>
<feature type="transmembrane region" description="Helical" evidence="1">
    <location>
        <begin position="7"/>
        <end position="27"/>
    </location>
</feature>
<dbReference type="KEGG" id="caby:Cabys_3401"/>
<keyword evidence="1" id="KW-0472">Membrane</keyword>
<protein>
    <recommendedName>
        <fullName evidence="6">O-antigen ligase like membrane protein</fullName>
    </recommendedName>
</protein>
<feature type="transmembrane region" description="Helical" evidence="1">
    <location>
        <begin position="341"/>
        <end position="361"/>
    </location>
</feature>
<feature type="transmembrane region" description="Helical" evidence="1">
    <location>
        <begin position="191"/>
        <end position="207"/>
    </location>
</feature>
<evidence type="ECO:0008006" key="6">
    <source>
        <dbReference type="Google" id="ProtNLM"/>
    </source>
</evidence>
<dbReference type="RefSeq" id="WP_006927138.1">
    <property type="nucleotide sequence ID" value="NZ_CM001402.1"/>
</dbReference>
<evidence type="ECO:0000313" key="4">
    <source>
        <dbReference type="Proteomes" id="UP000004671"/>
    </source>
</evidence>
<keyword evidence="1" id="KW-0812">Transmembrane</keyword>
<reference evidence="2 5" key="2">
    <citation type="submission" date="2016-11" db="EMBL/GenBank/DDBJ databases">
        <title>Genomic analysis of Caldithrix abyssi and proposal of a novel bacterial phylum Caldithrichaeota.</title>
        <authorList>
            <person name="Kublanov I."/>
            <person name="Sigalova O."/>
            <person name="Gavrilov S."/>
            <person name="Lebedinsky A."/>
            <person name="Ivanova N."/>
            <person name="Daum C."/>
            <person name="Reddy T."/>
            <person name="Klenk H.P."/>
            <person name="Goker M."/>
            <person name="Reva O."/>
            <person name="Miroshnichenko M."/>
            <person name="Kyprides N."/>
            <person name="Woyke T."/>
            <person name="Gelfand M."/>
        </authorList>
    </citation>
    <scope>NUCLEOTIDE SEQUENCE [LARGE SCALE GENOMIC DNA]</scope>
    <source>
        <strain evidence="2 5">LF13</strain>
    </source>
</reference>
<feature type="transmembrane region" description="Helical" evidence="1">
    <location>
        <begin position="91"/>
        <end position="108"/>
    </location>
</feature>
<feature type="transmembrane region" description="Helical" evidence="1">
    <location>
        <begin position="213"/>
        <end position="231"/>
    </location>
</feature>
<dbReference type="EMBL" id="CM001402">
    <property type="protein sequence ID" value="EHO40210.1"/>
    <property type="molecule type" value="Genomic_DNA"/>
</dbReference>
<dbReference type="InParanoid" id="H1XS46"/>
<dbReference type="PaxDb" id="880073-Calab_0567"/>
<accession>H1XS46</accession>
<organism evidence="3 4">
    <name type="scientific">Caldithrix abyssi DSM 13497</name>
    <dbReference type="NCBI Taxonomy" id="880073"/>
    <lineage>
        <taxon>Bacteria</taxon>
        <taxon>Pseudomonadati</taxon>
        <taxon>Calditrichota</taxon>
        <taxon>Calditrichia</taxon>
        <taxon>Calditrichales</taxon>
        <taxon>Calditrichaceae</taxon>
        <taxon>Caldithrix</taxon>
    </lineage>
</organism>
<feature type="transmembrane region" description="Helical" evidence="1">
    <location>
        <begin position="397"/>
        <end position="412"/>
    </location>
</feature>
<dbReference type="HOGENOM" id="CLU_645082_0_0_0"/>
<feature type="transmembrane region" description="Helical" evidence="1">
    <location>
        <begin position="120"/>
        <end position="142"/>
    </location>
</feature>
<feature type="transmembrane region" description="Helical" evidence="1">
    <location>
        <begin position="373"/>
        <end position="391"/>
    </location>
</feature>
<dbReference type="OrthoDB" id="2974538at2"/>
<keyword evidence="1" id="KW-1133">Transmembrane helix</keyword>
<keyword evidence="4" id="KW-1185">Reference proteome</keyword>
<evidence type="ECO:0000256" key="1">
    <source>
        <dbReference type="SAM" id="Phobius"/>
    </source>
</evidence>
<feature type="transmembrane region" description="Helical" evidence="1">
    <location>
        <begin position="33"/>
        <end position="50"/>
    </location>
</feature>
<feature type="transmembrane region" description="Helical" evidence="1">
    <location>
        <begin position="57"/>
        <end position="79"/>
    </location>
</feature>
<sequence precursor="true">MSKHKIFYYIGVMLLISSLLMIVANNVPILASFRWLWAPVFLVFSFVEYLQSYNKQVLYSLIYGLLYAGILQYTLWAYATDWYKHAIFEDFYAMVVVVIFHVILKNNYMIKNWIKLAKLGFISIIITGIMTIVATNINPMVVRASYSNLKYNLPGYLILERLGFGSYGYMAALIALIPILYFFIQRKTKIWFSRHMWIALLIFFLFVLIRSQIFANILIAAVILFLSISGVKKFKRNIFITLLFLFVFYSIPVKVWVNLFIDIGNFFSPITVLHNKFIDLASFIDNPNIYSSNTGIAYRANRYPLLFQAFLSRPFLGDASYNSAYEYALAAGGHLYWMSRLTLWGIFGFAGYIVILYKVFVPVLKMFNEEFRFYYFLSLLGVIILGFLKNLGGREPYIMLLIIIPGLYYLYYQTQNIPYRGRNVD</sequence>
<dbReference type="EMBL" id="CP018099">
    <property type="protein sequence ID" value="APF20149.1"/>
    <property type="molecule type" value="Genomic_DNA"/>
</dbReference>
<dbReference type="AlphaFoldDB" id="H1XS46"/>
<feature type="transmembrane region" description="Helical" evidence="1">
    <location>
        <begin position="238"/>
        <end position="257"/>
    </location>
</feature>
<name>H1XS46_CALAY</name>
<feature type="transmembrane region" description="Helical" evidence="1">
    <location>
        <begin position="162"/>
        <end position="184"/>
    </location>
</feature>
<evidence type="ECO:0000313" key="5">
    <source>
        <dbReference type="Proteomes" id="UP000183868"/>
    </source>
</evidence>
<evidence type="ECO:0000313" key="2">
    <source>
        <dbReference type="EMBL" id="APF20149.1"/>
    </source>
</evidence>
<dbReference type="Proteomes" id="UP000004671">
    <property type="component" value="Chromosome"/>
</dbReference>
<reference evidence="3 4" key="1">
    <citation type="submission" date="2011-09" db="EMBL/GenBank/DDBJ databases">
        <title>The permanent draft genome of Caldithrix abyssi DSM 13497.</title>
        <authorList>
            <consortium name="US DOE Joint Genome Institute (JGI-PGF)"/>
            <person name="Lucas S."/>
            <person name="Han J."/>
            <person name="Lapidus A."/>
            <person name="Bruce D."/>
            <person name="Goodwin L."/>
            <person name="Pitluck S."/>
            <person name="Peters L."/>
            <person name="Kyrpides N."/>
            <person name="Mavromatis K."/>
            <person name="Ivanova N."/>
            <person name="Mikhailova N."/>
            <person name="Chertkov O."/>
            <person name="Detter J.C."/>
            <person name="Tapia R."/>
            <person name="Han C."/>
            <person name="Land M."/>
            <person name="Hauser L."/>
            <person name="Markowitz V."/>
            <person name="Cheng J.-F."/>
            <person name="Hugenholtz P."/>
            <person name="Woyke T."/>
            <person name="Wu D."/>
            <person name="Spring S."/>
            <person name="Brambilla E."/>
            <person name="Klenk H.-P."/>
            <person name="Eisen J.A."/>
        </authorList>
    </citation>
    <scope>NUCLEOTIDE SEQUENCE [LARGE SCALE GENOMIC DNA]</scope>
    <source>
        <strain evidence="3 4">DSM 13497</strain>
    </source>
</reference>
<proteinExistence type="predicted"/>